<reference evidence="1 2" key="1">
    <citation type="submission" date="2018-06" db="EMBL/GenBank/DDBJ databases">
        <title>Genomic Encyclopedia of Type Strains, Phase III (KMG-III): the genomes of soil and plant-associated and newly described type strains.</title>
        <authorList>
            <person name="Whitman W."/>
        </authorList>
    </citation>
    <scope>NUCLEOTIDE SEQUENCE [LARGE SCALE GENOMIC DNA]</scope>
    <source>
        <strain evidence="1 2">CECT 9025</strain>
    </source>
</reference>
<proteinExistence type="predicted"/>
<dbReference type="AlphaFoldDB" id="A0A318SSJ3"/>
<gene>
    <name evidence="1" type="ORF">DFP88_102476</name>
</gene>
<organism evidence="1 2">
    <name type="scientific">Pseudoroseicyclus aestuarii</name>
    <dbReference type="NCBI Taxonomy" id="1795041"/>
    <lineage>
        <taxon>Bacteria</taxon>
        <taxon>Pseudomonadati</taxon>
        <taxon>Pseudomonadota</taxon>
        <taxon>Alphaproteobacteria</taxon>
        <taxon>Rhodobacterales</taxon>
        <taxon>Paracoccaceae</taxon>
        <taxon>Pseudoroseicyclus</taxon>
    </lineage>
</organism>
<dbReference type="EMBL" id="QJTE01000002">
    <property type="protein sequence ID" value="PYE84673.1"/>
    <property type="molecule type" value="Genomic_DNA"/>
</dbReference>
<evidence type="ECO:0000313" key="1">
    <source>
        <dbReference type="EMBL" id="PYE84673.1"/>
    </source>
</evidence>
<protein>
    <submittedName>
        <fullName evidence="1">Uncharacterized protein</fullName>
    </submittedName>
</protein>
<sequence>MIRFALPALLILAACGADGPPEAGGRVPYGAPAVETQPRIGGGTLSVSGSMRTGVRL</sequence>
<evidence type="ECO:0000313" key="2">
    <source>
        <dbReference type="Proteomes" id="UP000248311"/>
    </source>
</evidence>
<accession>A0A318SSJ3</accession>
<name>A0A318SSJ3_9RHOB</name>
<dbReference type="Proteomes" id="UP000248311">
    <property type="component" value="Unassembled WGS sequence"/>
</dbReference>
<keyword evidence="2" id="KW-1185">Reference proteome</keyword>
<dbReference type="PROSITE" id="PS51257">
    <property type="entry name" value="PROKAR_LIPOPROTEIN"/>
    <property type="match status" value="1"/>
</dbReference>
<dbReference type="RefSeq" id="WP_181418583.1">
    <property type="nucleotide sequence ID" value="NZ_QJTE01000002.1"/>
</dbReference>
<comment type="caution">
    <text evidence="1">The sequence shown here is derived from an EMBL/GenBank/DDBJ whole genome shotgun (WGS) entry which is preliminary data.</text>
</comment>